<dbReference type="InterPro" id="IPR011990">
    <property type="entry name" value="TPR-like_helical_dom_sf"/>
</dbReference>
<organism evidence="1 2">
    <name type="scientific">Caerostris extrusa</name>
    <name type="common">Bark spider</name>
    <name type="synonym">Caerostris bankana</name>
    <dbReference type="NCBI Taxonomy" id="172846"/>
    <lineage>
        <taxon>Eukaryota</taxon>
        <taxon>Metazoa</taxon>
        <taxon>Ecdysozoa</taxon>
        <taxon>Arthropoda</taxon>
        <taxon>Chelicerata</taxon>
        <taxon>Arachnida</taxon>
        <taxon>Araneae</taxon>
        <taxon>Araneomorphae</taxon>
        <taxon>Entelegynae</taxon>
        <taxon>Araneoidea</taxon>
        <taxon>Araneidae</taxon>
        <taxon>Caerostris</taxon>
    </lineage>
</organism>
<dbReference type="SUPFAM" id="SSF48452">
    <property type="entry name" value="TPR-like"/>
    <property type="match status" value="1"/>
</dbReference>
<evidence type="ECO:0000313" key="1">
    <source>
        <dbReference type="EMBL" id="GIX70572.1"/>
    </source>
</evidence>
<dbReference type="Proteomes" id="UP001054945">
    <property type="component" value="Unassembled WGS sequence"/>
</dbReference>
<accession>A0AAV4MG12</accession>
<dbReference type="Gene3D" id="1.25.40.10">
    <property type="entry name" value="Tetratricopeptide repeat domain"/>
    <property type="match status" value="1"/>
</dbReference>
<keyword evidence="2" id="KW-1185">Reference proteome</keyword>
<dbReference type="InterPro" id="IPR039340">
    <property type="entry name" value="Tfc4/TFIIIC-102/Sfc4"/>
</dbReference>
<dbReference type="EMBL" id="BPLR01002152">
    <property type="protein sequence ID" value="GIX70572.1"/>
    <property type="molecule type" value="Genomic_DNA"/>
</dbReference>
<comment type="caution">
    <text evidence="1">The sequence shown here is derived from an EMBL/GenBank/DDBJ whole genome shotgun (WGS) entry which is preliminary data.</text>
</comment>
<dbReference type="PANTHER" id="PTHR23082:SF0">
    <property type="entry name" value="GENERAL TRANSCRIPTION FACTOR 3C POLYPEPTIDE 3"/>
    <property type="match status" value="1"/>
</dbReference>
<dbReference type="GO" id="GO:0006383">
    <property type="term" value="P:transcription by RNA polymerase III"/>
    <property type="evidence" value="ECO:0007669"/>
    <property type="project" value="InterPro"/>
</dbReference>
<reference evidence="1 2" key="1">
    <citation type="submission" date="2021-06" db="EMBL/GenBank/DDBJ databases">
        <title>Caerostris extrusa draft genome.</title>
        <authorList>
            <person name="Kono N."/>
            <person name="Arakawa K."/>
        </authorList>
    </citation>
    <scope>NUCLEOTIDE SEQUENCE [LARGE SCALE GENOMIC DNA]</scope>
</reference>
<name>A0AAV4MG12_CAEEX</name>
<evidence type="ECO:0000313" key="2">
    <source>
        <dbReference type="Proteomes" id="UP001054945"/>
    </source>
</evidence>
<gene>
    <name evidence="1" type="primary">GTF3C3</name>
    <name evidence="1" type="ORF">CEXT_60861</name>
</gene>
<dbReference type="PANTHER" id="PTHR23082">
    <property type="entry name" value="TRANSCRIPTION INITIATION FACTOR IIIC TFIIIC , POLYPEPTIDE 3-RELATED"/>
    <property type="match status" value="1"/>
</dbReference>
<sequence>MSGTYKHALGEYMCIFKEHPNDPFAAFCVGIVFVHMASQKYAVNRHSLTIQGFDFLMKYLNMKGGNQETFYNIGRALHQLGIKEAAIHYYKKLWQIHLL</sequence>
<dbReference type="GO" id="GO:0000127">
    <property type="term" value="C:transcription factor TFIIIC complex"/>
    <property type="evidence" value="ECO:0007669"/>
    <property type="project" value="TreeGrafter"/>
</dbReference>
<dbReference type="AlphaFoldDB" id="A0AAV4MG12"/>
<proteinExistence type="predicted"/>
<protein>
    <submittedName>
        <fullName evidence="1">General transcription factor 3C polypeptide 3</fullName>
    </submittedName>
</protein>